<dbReference type="SMART" id="SM00646">
    <property type="entry name" value="Ami_3"/>
    <property type="match status" value="1"/>
</dbReference>
<dbReference type="PANTHER" id="PTHR30404:SF2">
    <property type="entry name" value="N-ACETYLMURAMOYL-L-ALANINE AMIDASE AMIA"/>
    <property type="match status" value="1"/>
</dbReference>
<dbReference type="OrthoDB" id="9806267at2"/>
<gene>
    <name evidence="5" type="ORF">BV494_06895</name>
</gene>
<dbReference type="InterPro" id="IPR021731">
    <property type="entry name" value="AMIN_dom"/>
</dbReference>
<evidence type="ECO:0000313" key="6">
    <source>
        <dbReference type="Proteomes" id="UP000239197"/>
    </source>
</evidence>
<evidence type="ECO:0000256" key="3">
    <source>
        <dbReference type="SAM" id="SignalP"/>
    </source>
</evidence>
<feature type="signal peptide" evidence="3">
    <location>
        <begin position="1"/>
        <end position="26"/>
    </location>
</feature>
<dbReference type="EC" id="3.5.1.28" evidence="2"/>
<dbReference type="GO" id="GO:0009253">
    <property type="term" value="P:peptidoglycan catabolic process"/>
    <property type="evidence" value="ECO:0007669"/>
    <property type="project" value="InterPro"/>
</dbReference>
<dbReference type="EMBL" id="CP019062">
    <property type="protein sequence ID" value="AVF34674.1"/>
    <property type="molecule type" value="Genomic_DNA"/>
</dbReference>
<dbReference type="KEGG" id="rox:BV494_06895"/>
<proteinExistence type="predicted"/>
<evidence type="ECO:0000259" key="4">
    <source>
        <dbReference type="SMART" id="SM00646"/>
    </source>
</evidence>
<accession>A0A2L1UP11</accession>
<name>A0A2L1UP11_9GAMM</name>
<sequence length="386" mass="42735">MTINYSRRKLLIFGIGLSLTSPRLFAAQKAVRVSLTSDARQITVSLPAADKRSRVFMLGAPERVVIDMPVASFPPELEHALTVVRQKFPWIEEGRIAHFSPDVARIVLTVKGKPVITRTTENGVMKVSVTEEGTAAQTAAQALPLATQAPLAPKKLLVMIDPGHGGKDPGAIGNEGTYEKHVVLHIAKRLQTLLDQQHGIHAVLTRQDDVFIPLYHRVSLAHQHEADLFISIHADGFTNDQVSGASVFALSEHGAGNAMSRYLSQSENSVDVLYDNDFKTDDEYLKETLFDLDQHETIHRSMDFGRHLASNIIKVHHMHSPHPEQAGFAVLKSPRIPSVLVETSFITNKQEEKLLGEPVFQEKMARALADGINSYFLNEKKNNLLS</sequence>
<dbReference type="Gene3D" id="2.60.40.3500">
    <property type="match status" value="1"/>
</dbReference>
<dbReference type="AlphaFoldDB" id="A0A2L1UP11"/>
<keyword evidence="6" id="KW-1185">Reference proteome</keyword>
<evidence type="ECO:0000256" key="2">
    <source>
        <dbReference type="ARBA" id="ARBA00011901"/>
    </source>
</evidence>
<dbReference type="GO" id="GO:0030288">
    <property type="term" value="C:outer membrane-bounded periplasmic space"/>
    <property type="evidence" value="ECO:0007669"/>
    <property type="project" value="TreeGrafter"/>
</dbReference>
<evidence type="ECO:0000313" key="5">
    <source>
        <dbReference type="EMBL" id="AVF34674.1"/>
    </source>
</evidence>
<dbReference type="Proteomes" id="UP000239197">
    <property type="component" value="Chromosome"/>
</dbReference>
<dbReference type="SUPFAM" id="SSF53187">
    <property type="entry name" value="Zn-dependent exopeptidases"/>
    <property type="match status" value="1"/>
</dbReference>
<keyword evidence="3" id="KW-0732">Signal</keyword>
<protein>
    <recommendedName>
        <fullName evidence="2">N-acetylmuramoyl-L-alanine amidase</fullName>
        <ecNumber evidence="2">3.5.1.28</ecNumber>
    </recommendedName>
</protein>
<dbReference type="GO" id="GO:0008745">
    <property type="term" value="F:N-acetylmuramoyl-L-alanine amidase activity"/>
    <property type="evidence" value="ECO:0007669"/>
    <property type="project" value="UniProtKB-EC"/>
</dbReference>
<feature type="domain" description="MurNAc-LAA" evidence="4">
    <location>
        <begin position="218"/>
        <end position="373"/>
    </location>
</feature>
<reference evidence="6" key="1">
    <citation type="submission" date="2017-01" db="EMBL/GenBank/DDBJ databases">
        <title>Genome sequence of Rouxiella sp. ERMR1:05.</title>
        <authorList>
            <person name="Kumar R."/>
            <person name="Singh D."/>
            <person name="Kumar S."/>
        </authorList>
    </citation>
    <scope>NUCLEOTIDE SEQUENCE [LARGE SCALE GENOMIC DNA]</scope>
    <source>
        <strain evidence="6">ERMR1:05</strain>
    </source>
</reference>
<feature type="chain" id="PRO_5014985943" description="N-acetylmuramoyl-L-alanine amidase" evidence="3">
    <location>
        <begin position="27"/>
        <end position="386"/>
    </location>
</feature>
<dbReference type="PANTHER" id="PTHR30404">
    <property type="entry name" value="N-ACETYLMURAMOYL-L-ALANINE AMIDASE"/>
    <property type="match status" value="1"/>
</dbReference>
<comment type="catalytic activity">
    <reaction evidence="1">
        <text>Hydrolyzes the link between N-acetylmuramoyl residues and L-amino acid residues in certain cell-wall glycopeptides.</text>
        <dbReference type="EC" id="3.5.1.28"/>
    </reaction>
</comment>
<organism evidence="5 6">
    <name type="scientific">Rahnella sikkimica</name>
    <dbReference type="NCBI Taxonomy" id="1805933"/>
    <lineage>
        <taxon>Bacteria</taxon>
        <taxon>Pseudomonadati</taxon>
        <taxon>Pseudomonadota</taxon>
        <taxon>Gammaproteobacteria</taxon>
        <taxon>Enterobacterales</taxon>
        <taxon>Yersiniaceae</taxon>
        <taxon>Rahnella</taxon>
    </lineage>
</organism>
<dbReference type="InterPro" id="IPR050695">
    <property type="entry name" value="N-acetylmuramoyl_amidase_3"/>
</dbReference>
<dbReference type="Gene3D" id="3.40.630.40">
    <property type="entry name" value="Zn-dependent exopeptidases"/>
    <property type="match status" value="1"/>
</dbReference>
<dbReference type="Pfam" id="PF01520">
    <property type="entry name" value="Amidase_3"/>
    <property type="match status" value="1"/>
</dbReference>
<dbReference type="Pfam" id="PF11741">
    <property type="entry name" value="AMIN"/>
    <property type="match status" value="1"/>
</dbReference>
<dbReference type="InterPro" id="IPR002508">
    <property type="entry name" value="MurNAc-LAA_cat"/>
</dbReference>
<dbReference type="CDD" id="cd02696">
    <property type="entry name" value="MurNAc-LAA"/>
    <property type="match status" value="1"/>
</dbReference>
<evidence type="ECO:0000256" key="1">
    <source>
        <dbReference type="ARBA" id="ARBA00001561"/>
    </source>
</evidence>